<evidence type="ECO:0000256" key="1">
    <source>
        <dbReference type="SAM" id="MobiDB-lite"/>
    </source>
</evidence>
<dbReference type="EMBL" id="CP081051">
    <property type="protein sequence ID" value="UWQ40769.1"/>
    <property type="molecule type" value="Genomic_DNA"/>
</dbReference>
<reference evidence="3 5" key="1">
    <citation type="submission" date="2015-09" db="EMBL/GenBank/DDBJ databases">
        <authorList>
            <consortium name="Swine Surveillance"/>
        </authorList>
    </citation>
    <scope>NUCLEOTIDE SEQUENCE [LARGE SCALE GENOMIC DNA]</scope>
    <source>
        <strain evidence="3 5">CECT 8399</strain>
    </source>
</reference>
<sequence length="201" mass="21404">MSRKTIQAGVLTLILAAAPAHARGGEGGGGGGGEGGGGQSSGLSSRTTRAVVTTLTRGFDRCGELPQVYKFDCYRHTYKLAAQKLDSNQSYAEAAKALVQVEETLTQAVKQNLDPAQAPVRKGLNYYRAVKPAAVPQVKRQAERAMQQAETVLLRSPADKQVHYARIAEAVNSNKVLLRSAMLPGAAVRLAWHLLKKAVPA</sequence>
<protein>
    <recommendedName>
        <fullName evidence="7">DUF4142 domain-containing protein</fullName>
    </recommendedName>
</protein>
<evidence type="ECO:0000313" key="5">
    <source>
        <dbReference type="Proteomes" id="UP000051326"/>
    </source>
</evidence>
<reference evidence="4" key="2">
    <citation type="submission" date="2021-08" db="EMBL/GenBank/DDBJ databases">
        <authorList>
            <person name="Nwanade C."/>
            <person name="Wang M."/>
            <person name="Masoudi A."/>
            <person name="Yu Z."/>
            <person name="Liu J."/>
        </authorList>
    </citation>
    <scope>NUCLEOTIDE SEQUENCE</scope>
    <source>
        <strain evidence="4">S166</strain>
    </source>
</reference>
<accession>A0A0P1HP70</accession>
<feature type="chain" id="PRO_5006064480" description="DUF4142 domain-containing protein" evidence="2">
    <location>
        <begin position="23"/>
        <end position="201"/>
    </location>
</feature>
<evidence type="ECO:0008006" key="7">
    <source>
        <dbReference type="Google" id="ProtNLM"/>
    </source>
</evidence>
<keyword evidence="6" id="KW-1185">Reference proteome</keyword>
<dbReference type="AlphaFoldDB" id="A0A0P1HP70"/>
<gene>
    <name evidence="4" type="ORF">K3718_14665</name>
    <name evidence="3" type="ORF">PHA8399_02414</name>
</gene>
<evidence type="ECO:0000313" key="6">
    <source>
        <dbReference type="Proteomes" id="UP001058514"/>
    </source>
</evidence>
<feature type="signal peptide" evidence="2">
    <location>
        <begin position="1"/>
        <end position="22"/>
    </location>
</feature>
<evidence type="ECO:0000256" key="2">
    <source>
        <dbReference type="SAM" id="SignalP"/>
    </source>
</evidence>
<dbReference type="EMBL" id="CYSR01000022">
    <property type="protein sequence ID" value="CUI00287.1"/>
    <property type="molecule type" value="Genomic_DNA"/>
</dbReference>
<feature type="region of interest" description="Disordered" evidence="1">
    <location>
        <begin position="23"/>
        <end position="47"/>
    </location>
</feature>
<dbReference type="RefSeq" id="WP_058286376.1">
    <property type="nucleotide sequence ID" value="NZ_CP081051.1"/>
</dbReference>
<name>A0A0P1HP70_9RHOB</name>
<organism evidence="3 5">
    <name type="scientific">Leisingera aquaemixtae</name>
    <dbReference type="NCBI Taxonomy" id="1396826"/>
    <lineage>
        <taxon>Bacteria</taxon>
        <taxon>Pseudomonadati</taxon>
        <taxon>Pseudomonadota</taxon>
        <taxon>Alphaproteobacteria</taxon>
        <taxon>Rhodobacterales</taxon>
        <taxon>Roseobacteraceae</taxon>
        <taxon>Leisingera</taxon>
    </lineage>
</organism>
<keyword evidence="2" id="KW-0732">Signal</keyword>
<evidence type="ECO:0000313" key="3">
    <source>
        <dbReference type="EMBL" id="CUI00287.1"/>
    </source>
</evidence>
<evidence type="ECO:0000313" key="4">
    <source>
        <dbReference type="EMBL" id="UWQ40769.1"/>
    </source>
</evidence>
<proteinExistence type="predicted"/>
<feature type="compositionally biased region" description="Gly residues" evidence="1">
    <location>
        <begin position="25"/>
        <end position="40"/>
    </location>
</feature>
<dbReference type="Proteomes" id="UP000051326">
    <property type="component" value="Unassembled WGS sequence"/>
</dbReference>
<dbReference type="Proteomes" id="UP001058514">
    <property type="component" value="Chromosome"/>
</dbReference>